<dbReference type="GO" id="GO:0005737">
    <property type="term" value="C:cytoplasm"/>
    <property type="evidence" value="ECO:0007669"/>
    <property type="project" value="TreeGrafter"/>
</dbReference>
<dbReference type="HOGENOM" id="CLU_052403_0_0_1"/>
<dbReference type="SMART" id="SM01030">
    <property type="entry name" value="BHD_1"/>
    <property type="match status" value="1"/>
</dbReference>
<comment type="caution">
    <text evidence="2">The sequence shown here is derived from an EMBL/GenBank/DDBJ whole genome shotgun (WGS) entry which is preliminary data.</text>
</comment>
<dbReference type="Gene3D" id="2.20.20.110">
    <property type="entry name" value="Rad4, beta-hairpin domain BHD1"/>
    <property type="match status" value="1"/>
</dbReference>
<dbReference type="GeneID" id="26260874"/>
<dbReference type="AlphaFoldDB" id="A0A0B2UM88"/>
<dbReference type="InterPro" id="IPR018326">
    <property type="entry name" value="Rad4_beta-hairpin_dom1"/>
</dbReference>
<dbReference type="GO" id="GO:0003697">
    <property type="term" value="F:single-stranded DNA binding"/>
    <property type="evidence" value="ECO:0007669"/>
    <property type="project" value="TreeGrafter"/>
</dbReference>
<dbReference type="RefSeq" id="XP_014564421.1">
    <property type="nucleotide sequence ID" value="XM_014708935.1"/>
</dbReference>
<dbReference type="InterPro" id="IPR004583">
    <property type="entry name" value="DNA_repair_Rad4"/>
</dbReference>
<accession>A0A0B2UM88</accession>
<proteinExistence type="predicted"/>
<protein>
    <submittedName>
        <fullName evidence="2">DNA repair protein Rad4</fullName>
    </submittedName>
</protein>
<sequence>MIDEDDSWEEAVEEHAAEEIEQPDVVMKSMNDMKIEMLHKILWVFVRVLKKVDRPDINETIDFHILERLKIYAQKKELEDEVLRMILLFRLCTVFGIASRIYIVLADEIECFVECKVLNMVSKHHKIYNACVVSIDAMFRVVDQSYYFSSCTKQRLAVKYAIRKIEEAEIYKAIELDENGMVKCFDDLDNERMRIIPKTVEMFRRHPRYIVESMLRWNECIYPKRTASQKFKGETVYLRECVVRLKTKEQLYKVGKDVEGIKPYRIVKKVQGAVRLYAPWQGKDLVVEGFGESMYQEYFHVNFIPKECVYIGNDYAREIAYMLGFPYRICFHGFSRRMPVNKGIFLEKKNLYVFSNFLHEYCAYMEKNERHAKIMLEFIRWRKMIRVAQRYLAIRKHLGLGM</sequence>
<dbReference type="GO" id="GO:0006289">
    <property type="term" value="P:nucleotide-excision repair"/>
    <property type="evidence" value="ECO:0007669"/>
    <property type="project" value="InterPro"/>
</dbReference>
<dbReference type="PANTHER" id="PTHR12135:SF0">
    <property type="entry name" value="DNA REPAIR PROTEIN COMPLEMENTING XP-C CELLS"/>
    <property type="match status" value="1"/>
</dbReference>
<evidence type="ECO:0000313" key="2">
    <source>
        <dbReference type="EMBL" id="KHN70379.1"/>
    </source>
</evidence>
<evidence type="ECO:0000313" key="3">
    <source>
        <dbReference type="Proteomes" id="UP000031056"/>
    </source>
</evidence>
<dbReference type="OrthoDB" id="300780at2759"/>
<dbReference type="GO" id="GO:0000111">
    <property type="term" value="C:nucleotide-excision repair factor 2 complex"/>
    <property type="evidence" value="ECO:0007669"/>
    <property type="project" value="TreeGrafter"/>
</dbReference>
<dbReference type="GO" id="GO:0003684">
    <property type="term" value="F:damaged DNA binding"/>
    <property type="evidence" value="ECO:0007669"/>
    <property type="project" value="InterPro"/>
</dbReference>
<evidence type="ECO:0000259" key="1">
    <source>
        <dbReference type="SMART" id="SM01030"/>
    </source>
</evidence>
<dbReference type="Pfam" id="PF10403">
    <property type="entry name" value="BHD_1"/>
    <property type="match status" value="1"/>
</dbReference>
<dbReference type="PANTHER" id="PTHR12135">
    <property type="entry name" value="DNA REPAIR PROTEIN XP-C / RAD4"/>
    <property type="match status" value="1"/>
</dbReference>
<reference evidence="2 3" key="1">
    <citation type="journal article" date="2014" name="MBio">
        <title>The Ordospora colligata genome; evolution of extreme reduction in microsporidia and host-to-parasite horizontal gene transfer.</title>
        <authorList>
            <person name="Pombert J.-F."/>
            <person name="Haag K.L."/>
            <person name="Beidas S."/>
            <person name="Ebert D."/>
            <person name="Keeling P.J."/>
        </authorList>
    </citation>
    <scope>NUCLEOTIDE SEQUENCE [LARGE SCALE GENOMIC DNA]</scope>
    <source>
        <strain evidence="2 3">OC4</strain>
    </source>
</reference>
<dbReference type="EMBL" id="JOKQ01000001">
    <property type="protein sequence ID" value="KHN70379.1"/>
    <property type="molecule type" value="Genomic_DNA"/>
</dbReference>
<dbReference type="GO" id="GO:0006298">
    <property type="term" value="P:mismatch repair"/>
    <property type="evidence" value="ECO:0007669"/>
    <property type="project" value="TreeGrafter"/>
</dbReference>
<dbReference type="GO" id="GO:0071942">
    <property type="term" value="C:XPC complex"/>
    <property type="evidence" value="ECO:0007669"/>
    <property type="project" value="TreeGrafter"/>
</dbReference>
<dbReference type="STRING" id="1354746.A0A0B2UM88"/>
<organism evidence="2 3">
    <name type="scientific">Ordospora colligata OC4</name>
    <dbReference type="NCBI Taxonomy" id="1354746"/>
    <lineage>
        <taxon>Eukaryota</taxon>
        <taxon>Fungi</taxon>
        <taxon>Fungi incertae sedis</taxon>
        <taxon>Microsporidia</taxon>
        <taxon>Ordosporidae</taxon>
        <taxon>Ordospora</taxon>
    </lineage>
</organism>
<gene>
    <name evidence="2" type="ORF">M896_010310</name>
</gene>
<dbReference type="Proteomes" id="UP000031056">
    <property type="component" value="Unassembled WGS sequence"/>
</dbReference>
<dbReference type="InParanoid" id="A0A0B2UM88"/>
<feature type="domain" description="Rad4 beta-hairpin" evidence="1">
    <location>
        <begin position="192"/>
        <end position="243"/>
    </location>
</feature>
<keyword evidence="3" id="KW-1185">Reference proteome</keyword>
<name>A0A0B2UM88_9MICR</name>
<dbReference type="VEuPathDB" id="MicrosporidiaDB:M896_010310"/>